<proteinExistence type="predicted"/>
<dbReference type="Pfam" id="PF06891">
    <property type="entry name" value="P2_Phage_GpR"/>
    <property type="match status" value="1"/>
</dbReference>
<dbReference type="EMBL" id="VOCK01000004">
    <property type="protein sequence ID" value="TWQ56148.1"/>
    <property type="molecule type" value="Genomic_DNA"/>
</dbReference>
<evidence type="ECO:0000313" key="1">
    <source>
        <dbReference type="EMBL" id="TWQ56148.1"/>
    </source>
</evidence>
<dbReference type="Proteomes" id="UP000320455">
    <property type="component" value="Unassembled WGS sequence"/>
</dbReference>
<gene>
    <name evidence="1" type="ORF">FQK01_04465</name>
</gene>
<dbReference type="AlphaFoldDB" id="A0ABD7SDZ0"/>
<keyword evidence="2" id="KW-1185">Reference proteome</keyword>
<organism evidence="1 2">
    <name type="scientific">Xanthomonas vasicola</name>
    <dbReference type="NCBI Taxonomy" id="56459"/>
    <lineage>
        <taxon>Bacteria</taxon>
        <taxon>Pseudomonadati</taxon>
        <taxon>Pseudomonadota</taxon>
        <taxon>Gammaproteobacteria</taxon>
        <taxon>Lysobacterales</taxon>
        <taxon>Lysobacteraceae</taxon>
        <taxon>Xanthomonas</taxon>
    </lineage>
</organism>
<protein>
    <submittedName>
        <fullName evidence="1">Phage tail protein</fullName>
    </submittedName>
</protein>
<dbReference type="RefSeq" id="WP_186468538.1">
    <property type="nucleotide sequence ID" value="NZ_VOCK01000004.1"/>
</dbReference>
<accession>A0ABD7SDZ0</accession>
<dbReference type="InterPro" id="IPR009678">
    <property type="entry name" value="Phage_tail_completion_R"/>
</dbReference>
<comment type="caution">
    <text evidence="1">The sequence shown here is derived from an EMBL/GenBank/DDBJ whole genome shotgun (WGS) entry which is preliminary data.</text>
</comment>
<sequence>SVMLPLLEWVQANQSELLSNTARRGDITFEADILANDAVDLSIKLPLTERVVVTAKAGGGYDMTHAPEPVIDPTWMS</sequence>
<feature type="non-terminal residue" evidence="1">
    <location>
        <position position="1"/>
    </location>
</feature>
<reference evidence="2" key="1">
    <citation type="journal article" date="2020" name="Phytopathology">
        <title>Genomic acquisitions in emerging populations of Xanthomonas vasicola pv. vasculorum infecting corn in the U.S. and Argentina.</title>
        <authorList>
            <person name="Perez-Quintero A.L."/>
        </authorList>
    </citation>
    <scope>NUCLEOTIDE SEQUENCE [LARGE SCALE GENOMIC DNA]</scope>
    <source>
        <strain evidence="2">Xvh-L</strain>
    </source>
</reference>
<name>A0ABD7SDZ0_XANVA</name>
<evidence type="ECO:0000313" key="2">
    <source>
        <dbReference type="Proteomes" id="UP000320455"/>
    </source>
</evidence>